<dbReference type="EMBL" id="CP007139">
    <property type="protein sequence ID" value="AIE86765.1"/>
    <property type="molecule type" value="Genomic_DNA"/>
</dbReference>
<sequence>MASQDLTVFVNGKAVEFKTARPQVLTGRTLVPLRGIFESIGAYVEYDEANHTIKATKNNEDVELRLGARIARKNGAEIMLDIKPQVYAGTTMVPLRFIAEALGAKVEFDKANNRINITTSE</sequence>
<dbReference type="Gene3D" id="3.30.457.10">
    <property type="entry name" value="Copper amine oxidase-like, N-terminal domain"/>
    <property type="match status" value="1"/>
</dbReference>
<organism evidence="2 3">
    <name type="scientific">Fimbriimonas ginsengisoli Gsoil 348</name>
    <dbReference type="NCBI Taxonomy" id="661478"/>
    <lineage>
        <taxon>Bacteria</taxon>
        <taxon>Bacillati</taxon>
        <taxon>Armatimonadota</taxon>
        <taxon>Fimbriimonadia</taxon>
        <taxon>Fimbriimonadales</taxon>
        <taxon>Fimbriimonadaceae</taxon>
        <taxon>Fimbriimonas</taxon>
    </lineage>
</organism>
<dbReference type="Pfam" id="PF07833">
    <property type="entry name" value="Cu_amine_oxidN1"/>
    <property type="match status" value="1"/>
</dbReference>
<name>A0A068NVF4_FIMGI</name>
<dbReference type="OrthoDB" id="2665331at2"/>
<gene>
    <name evidence="2" type="ORF">OP10G_3397</name>
</gene>
<evidence type="ECO:0000259" key="1">
    <source>
        <dbReference type="Pfam" id="PF07833"/>
    </source>
</evidence>
<feature type="domain" description="Copper amine oxidase-like N-terminal" evidence="1">
    <location>
        <begin position="9"/>
        <end position="117"/>
    </location>
</feature>
<dbReference type="eggNOG" id="COG3858">
    <property type="taxonomic scope" value="Bacteria"/>
</dbReference>
<dbReference type="KEGG" id="fgi:OP10G_3397"/>
<dbReference type="InterPro" id="IPR012854">
    <property type="entry name" value="Cu_amine_oxidase-like_N"/>
</dbReference>
<dbReference type="InterPro" id="IPR036582">
    <property type="entry name" value="Mao_N_sf"/>
</dbReference>
<accession>A0A068NVF4</accession>
<evidence type="ECO:0000313" key="2">
    <source>
        <dbReference type="EMBL" id="AIE86765.1"/>
    </source>
</evidence>
<reference evidence="2 3" key="1">
    <citation type="journal article" date="2014" name="PLoS ONE">
        <title>The first complete genome sequence of the class fimbriimonadia in the phylum armatimonadetes.</title>
        <authorList>
            <person name="Hu Z.Y."/>
            <person name="Wang Y.Z."/>
            <person name="Im W.T."/>
            <person name="Wang S.Y."/>
            <person name="Zhao G.P."/>
            <person name="Zheng H.J."/>
            <person name="Quan Z.X."/>
        </authorList>
    </citation>
    <scope>NUCLEOTIDE SEQUENCE [LARGE SCALE GENOMIC DNA]</scope>
    <source>
        <strain evidence="2">Gsoil 348</strain>
    </source>
</reference>
<dbReference type="HOGENOM" id="CLU_128251_1_1_0"/>
<dbReference type="SUPFAM" id="SSF55383">
    <property type="entry name" value="Copper amine oxidase, domain N"/>
    <property type="match status" value="1"/>
</dbReference>
<dbReference type="STRING" id="661478.OP10G_3397"/>
<dbReference type="AlphaFoldDB" id="A0A068NVF4"/>
<evidence type="ECO:0000313" key="3">
    <source>
        <dbReference type="Proteomes" id="UP000027982"/>
    </source>
</evidence>
<keyword evidence="3" id="KW-1185">Reference proteome</keyword>
<dbReference type="Proteomes" id="UP000027982">
    <property type="component" value="Chromosome"/>
</dbReference>
<proteinExistence type="predicted"/>
<protein>
    <submittedName>
        <fullName evidence="2">Copper amine oxidase domain-containing protein</fullName>
    </submittedName>
</protein>